<gene>
    <name evidence="1" type="ORF">SAMN05443245_1588</name>
</gene>
<dbReference type="EMBL" id="FNKP01000001">
    <property type="protein sequence ID" value="SDQ49322.1"/>
    <property type="molecule type" value="Genomic_DNA"/>
</dbReference>
<proteinExistence type="predicted"/>
<name>A0A1H1BBN3_9BURK</name>
<evidence type="ECO:0000313" key="1">
    <source>
        <dbReference type="EMBL" id="SDQ49322.1"/>
    </source>
</evidence>
<dbReference type="AlphaFoldDB" id="A0A1H1BBN3"/>
<protein>
    <submittedName>
        <fullName evidence="1">Uncharacterized protein</fullName>
    </submittedName>
</protein>
<reference evidence="2" key="1">
    <citation type="submission" date="2016-10" db="EMBL/GenBank/DDBJ databases">
        <authorList>
            <person name="Varghese N."/>
        </authorList>
    </citation>
    <scope>NUCLEOTIDE SEQUENCE [LARGE SCALE GENOMIC DNA]</scope>
    <source>
        <strain evidence="2">GAS106B</strain>
    </source>
</reference>
<organism evidence="1 2">
    <name type="scientific">Paraburkholderia fungorum</name>
    <dbReference type="NCBI Taxonomy" id="134537"/>
    <lineage>
        <taxon>Bacteria</taxon>
        <taxon>Pseudomonadati</taxon>
        <taxon>Pseudomonadota</taxon>
        <taxon>Betaproteobacteria</taxon>
        <taxon>Burkholderiales</taxon>
        <taxon>Burkholderiaceae</taxon>
        <taxon>Paraburkholderia</taxon>
    </lineage>
</organism>
<keyword evidence="2" id="KW-1185">Reference proteome</keyword>
<accession>A0A1H1BBN3</accession>
<evidence type="ECO:0000313" key="2">
    <source>
        <dbReference type="Proteomes" id="UP000183487"/>
    </source>
</evidence>
<dbReference type="Proteomes" id="UP000183487">
    <property type="component" value="Unassembled WGS sequence"/>
</dbReference>
<sequence length="52" mass="5760">MKLAGIFIATGNPLKSVGMNVAQQSLLPHGPTSRFEITRTVVTFRIIPFQFQ</sequence>